<dbReference type="PATRIC" id="fig|82380.11.peg.998"/>
<feature type="signal peptide" evidence="1">
    <location>
        <begin position="1"/>
        <end position="38"/>
    </location>
</feature>
<keyword evidence="1" id="KW-0732">Signal</keyword>
<evidence type="ECO:0000313" key="3">
    <source>
        <dbReference type="Proteomes" id="UP000033640"/>
    </source>
</evidence>
<evidence type="ECO:0000313" key="2">
    <source>
        <dbReference type="EMBL" id="KJL30217.1"/>
    </source>
</evidence>
<evidence type="ECO:0000256" key="1">
    <source>
        <dbReference type="SAM" id="SignalP"/>
    </source>
</evidence>
<protein>
    <recommendedName>
        <fullName evidence="4">Peptidase inhibitor family I36</fullName>
    </recommendedName>
</protein>
<proteinExistence type="predicted"/>
<dbReference type="Pfam" id="PF03995">
    <property type="entry name" value="Inhibitor_I36"/>
    <property type="match status" value="1"/>
</dbReference>
<comment type="caution">
    <text evidence="2">The sequence shown here is derived from an EMBL/GenBank/DDBJ whole genome shotgun (WGS) entry which is preliminary data.</text>
</comment>
<name>A0A0F0LAK1_9MICO</name>
<dbReference type="EMBL" id="JYIW01000020">
    <property type="protein sequence ID" value="KJL30217.1"/>
    <property type="molecule type" value="Genomic_DNA"/>
</dbReference>
<organism evidence="2 3">
    <name type="scientific">Microbacterium oxydans</name>
    <dbReference type="NCBI Taxonomy" id="82380"/>
    <lineage>
        <taxon>Bacteria</taxon>
        <taxon>Bacillati</taxon>
        <taxon>Actinomycetota</taxon>
        <taxon>Actinomycetes</taxon>
        <taxon>Micrococcales</taxon>
        <taxon>Microbacteriaceae</taxon>
        <taxon>Microbacterium</taxon>
    </lineage>
</organism>
<reference evidence="2 3" key="1">
    <citation type="submission" date="2015-02" db="EMBL/GenBank/DDBJ databases">
        <title>Draft genome sequences of ten Microbacterium spp. with emphasis on heavy metal contaminated environments.</title>
        <authorList>
            <person name="Corretto E."/>
        </authorList>
    </citation>
    <scope>NUCLEOTIDE SEQUENCE [LARGE SCALE GENOMIC DNA]</scope>
    <source>
        <strain evidence="2 3">BEL4b</strain>
    </source>
</reference>
<evidence type="ECO:0008006" key="4">
    <source>
        <dbReference type="Google" id="ProtNLM"/>
    </source>
</evidence>
<gene>
    <name evidence="2" type="ORF">RS83_00967</name>
</gene>
<accession>A0A0F0LAK1</accession>
<feature type="chain" id="PRO_5002444990" description="Peptidase inhibitor family I36" evidence="1">
    <location>
        <begin position="39"/>
        <end position="150"/>
    </location>
</feature>
<dbReference type="OrthoDB" id="5080602at2"/>
<sequence>MSTKFASNGTLRKKIAGVFLALALSGAGIFGLAGPAAAAPSDCGLGLHCSYSGYDYGNDYFQGPDTHKFQNCVDDMYIGLRSYKNVASSAFNNGRTQVSYLYSGVNQTGSRISFVKGTGTPNLGTRSFNDMADSGYYSSTLGSTGTALCR</sequence>
<dbReference type="Proteomes" id="UP000033640">
    <property type="component" value="Unassembled WGS sequence"/>
</dbReference>
<dbReference type="AlphaFoldDB" id="A0A0F0LAK1"/>